<reference evidence="1 2" key="1">
    <citation type="submission" date="2019-07" db="EMBL/GenBank/DDBJ databases">
        <title>Genomic Encyclopedia of Archaeal and Bacterial Type Strains, Phase II (KMG-II): from individual species to whole genera.</title>
        <authorList>
            <person name="Goeker M."/>
        </authorList>
    </citation>
    <scope>NUCLEOTIDE SEQUENCE [LARGE SCALE GENOMIC DNA]</scope>
    <source>
        <strain evidence="1 2">DSM 21935</strain>
    </source>
</reference>
<keyword evidence="2" id="KW-1185">Reference proteome</keyword>
<protein>
    <submittedName>
        <fullName evidence="1">Transcriptional regulator</fullName>
    </submittedName>
</protein>
<accession>A0A5D3YIH8</accession>
<name>A0A5D3YIH8_9BACT</name>
<gene>
    <name evidence="1" type="ORF">LX73_2286</name>
</gene>
<sequence>MKESRNISQKLENRRKRLLDVVEKEFDSNADFCRQMELSHNWVNYFKNEDEPPKISDRLLSSLYEAKNVNPLWVISGEGERKIYPEQPRKNRAAEPEERYIAQFKQVSRLIDSIAQKPDSIKDASLLGDLALESAELTTSLLEIQQQARSDEDE</sequence>
<dbReference type="Proteomes" id="UP000324595">
    <property type="component" value="Unassembled WGS sequence"/>
</dbReference>
<dbReference type="EMBL" id="VNHY01000004">
    <property type="protein sequence ID" value="TYP92040.1"/>
    <property type="molecule type" value="Genomic_DNA"/>
</dbReference>
<dbReference type="OrthoDB" id="1273881at2"/>
<comment type="caution">
    <text evidence="1">The sequence shown here is derived from an EMBL/GenBank/DDBJ whole genome shotgun (WGS) entry which is preliminary data.</text>
</comment>
<organism evidence="1 2">
    <name type="scientific">Fodinibius salinus</name>
    <dbReference type="NCBI Taxonomy" id="860790"/>
    <lineage>
        <taxon>Bacteria</taxon>
        <taxon>Pseudomonadati</taxon>
        <taxon>Balneolota</taxon>
        <taxon>Balneolia</taxon>
        <taxon>Balneolales</taxon>
        <taxon>Balneolaceae</taxon>
        <taxon>Fodinibius</taxon>
    </lineage>
</organism>
<proteinExistence type="predicted"/>
<dbReference type="AlphaFoldDB" id="A0A5D3YIH8"/>
<evidence type="ECO:0000313" key="2">
    <source>
        <dbReference type="Proteomes" id="UP000324595"/>
    </source>
</evidence>
<evidence type="ECO:0000313" key="1">
    <source>
        <dbReference type="EMBL" id="TYP92040.1"/>
    </source>
</evidence>
<dbReference type="RefSeq" id="WP_148899606.1">
    <property type="nucleotide sequence ID" value="NZ_VNHY01000004.1"/>
</dbReference>